<organism evidence="2 3">
    <name type="scientific">Anisakis simplex</name>
    <name type="common">Herring worm</name>
    <dbReference type="NCBI Taxonomy" id="6269"/>
    <lineage>
        <taxon>Eukaryota</taxon>
        <taxon>Metazoa</taxon>
        <taxon>Ecdysozoa</taxon>
        <taxon>Nematoda</taxon>
        <taxon>Chromadorea</taxon>
        <taxon>Rhabditida</taxon>
        <taxon>Spirurina</taxon>
        <taxon>Ascaridomorpha</taxon>
        <taxon>Ascaridoidea</taxon>
        <taxon>Anisakidae</taxon>
        <taxon>Anisakis</taxon>
        <taxon>Anisakis simplex complex</taxon>
    </lineage>
</organism>
<dbReference type="Proteomes" id="UP000267096">
    <property type="component" value="Unassembled WGS sequence"/>
</dbReference>
<gene>
    <name evidence="2" type="ORF">ASIM_LOCUS6056</name>
</gene>
<keyword evidence="3" id="KW-1185">Reference proteome</keyword>
<accession>A0A3P6Q006</accession>
<keyword evidence="1" id="KW-0175">Coiled coil</keyword>
<dbReference type="EMBL" id="UYRR01012654">
    <property type="protein sequence ID" value="VDK26454.1"/>
    <property type="molecule type" value="Genomic_DNA"/>
</dbReference>
<dbReference type="AlphaFoldDB" id="A0A3P6Q006"/>
<evidence type="ECO:0000256" key="1">
    <source>
        <dbReference type="SAM" id="Coils"/>
    </source>
</evidence>
<evidence type="ECO:0000313" key="2">
    <source>
        <dbReference type="EMBL" id="VDK26454.1"/>
    </source>
</evidence>
<feature type="coiled-coil region" evidence="1">
    <location>
        <begin position="1"/>
        <end position="63"/>
    </location>
</feature>
<evidence type="ECO:0000313" key="3">
    <source>
        <dbReference type="Proteomes" id="UP000267096"/>
    </source>
</evidence>
<name>A0A3P6Q006_ANISI</name>
<protein>
    <submittedName>
        <fullName evidence="2">Uncharacterized protein</fullName>
    </submittedName>
</protein>
<sequence>MTDYENQVMGLRRHNDELDTQLKTSQAKITTLENSIASAQKEIAKLTELNSRLQKEKNDIMRSTLLTQTAFAEFYPIEQLIP</sequence>
<reference evidence="2 3" key="1">
    <citation type="submission" date="2018-11" db="EMBL/GenBank/DDBJ databases">
        <authorList>
            <consortium name="Pathogen Informatics"/>
        </authorList>
    </citation>
    <scope>NUCLEOTIDE SEQUENCE [LARGE SCALE GENOMIC DNA]</scope>
</reference>
<dbReference type="OrthoDB" id="5835755at2759"/>
<proteinExistence type="predicted"/>
<dbReference type="Gene3D" id="6.10.250.3110">
    <property type="match status" value="1"/>
</dbReference>